<sequence>MTMRGKTTSYRNHTRQRITFAYLSITPAILGVLLFTVAPLLYCLYLSFTKWDIFHAEQWIGFGNYHKIFTEDLFFTKSLRVTAYYSFGNVLACIVFCFIVALLLNQNIRGRAFFRSVFYLPSVIPILATSLIWYWLYDIDFGVINHILGWFGIPKQMWVSSPGTVIPSIIIMSVWASGNIIVIFLAGLQDVPRHLLEAVEIDGGGWWSKLRSVTIPLMSPVIFYNIILAFVNSVTTFTQTYTLGTQGGGPNDSALFYAFLIYREAFKHMNMGYACALAMVLFVIVSVLTLLLFRVSRFWVHYEGGRD</sequence>
<feature type="domain" description="ABC transmembrane type-1" evidence="8">
    <location>
        <begin position="79"/>
        <end position="292"/>
    </location>
</feature>
<keyword evidence="3" id="KW-1003">Cell membrane</keyword>
<keyword evidence="6 7" id="KW-0472">Membrane</keyword>
<evidence type="ECO:0000256" key="5">
    <source>
        <dbReference type="ARBA" id="ARBA00022989"/>
    </source>
</evidence>
<evidence type="ECO:0000256" key="7">
    <source>
        <dbReference type="RuleBase" id="RU363032"/>
    </source>
</evidence>
<dbReference type="PANTHER" id="PTHR30193">
    <property type="entry name" value="ABC TRANSPORTER PERMEASE PROTEIN"/>
    <property type="match status" value="1"/>
</dbReference>
<keyword evidence="2 7" id="KW-0813">Transport</keyword>
<dbReference type="KEGG" id="palb:EJC50_06550"/>
<dbReference type="InterPro" id="IPR000515">
    <property type="entry name" value="MetI-like"/>
</dbReference>
<feature type="transmembrane region" description="Helical" evidence="7">
    <location>
        <begin position="116"/>
        <end position="136"/>
    </location>
</feature>
<evidence type="ECO:0000256" key="3">
    <source>
        <dbReference type="ARBA" id="ARBA00022475"/>
    </source>
</evidence>
<dbReference type="OrthoDB" id="9788108at2"/>
<evidence type="ECO:0000313" key="10">
    <source>
        <dbReference type="Proteomes" id="UP000272528"/>
    </source>
</evidence>
<keyword evidence="5 7" id="KW-1133">Transmembrane helix</keyword>
<dbReference type="CDD" id="cd06261">
    <property type="entry name" value="TM_PBP2"/>
    <property type="match status" value="1"/>
</dbReference>
<evidence type="ECO:0000313" key="9">
    <source>
        <dbReference type="EMBL" id="AZN39357.1"/>
    </source>
</evidence>
<proteinExistence type="inferred from homology"/>
<keyword evidence="4 7" id="KW-0812">Transmembrane</keyword>
<name>A0A3Q8X459_9BACL</name>
<evidence type="ECO:0000256" key="1">
    <source>
        <dbReference type="ARBA" id="ARBA00004651"/>
    </source>
</evidence>
<dbReference type="GO" id="GO:0055085">
    <property type="term" value="P:transmembrane transport"/>
    <property type="evidence" value="ECO:0007669"/>
    <property type="project" value="InterPro"/>
</dbReference>
<dbReference type="AlphaFoldDB" id="A0A3Q8X459"/>
<dbReference type="InterPro" id="IPR051393">
    <property type="entry name" value="ABC_transporter_permease"/>
</dbReference>
<feature type="transmembrane region" description="Helical" evidence="7">
    <location>
        <begin position="83"/>
        <end position="104"/>
    </location>
</feature>
<evidence type="ECO:0000259" key="8">
    <source>
        <dbReference type="PROSITE" id="PS50928"/>
    </source>
</evidence>
<protein>
    <submittedName>
        <fullName evidence="9">Sugar ABC transporter permease</fullName>
    </submittedName>
</protein>
<reference evidence="10" key="1">
    <citation type="submission" date="2018-12" db="EMBL/GenBank/DDBJ databases">
        <title>Genome sequence of Peanibacillus sp.</title>
        <authorList>
            <person name="Subramani G."/>
            <person name="Srinivasan S."/>
            <person name="Kim M.K."/>
        </authorList>
    </citation>
    <scope>NUCLEOTIDE SEQUENCE [LARGE SCALE GENOMIC DNA]</scope>
    <source>
        <strain evidence="10">18JY67-1</strain>
    </source>
</reference>
<dbReference type="GO" id="GO:0005886">
    <property type="term" value="C:plasma membrane"/>
    <property type="evidence" value="ECO:0007669"/>
    <property type="project" value="UniProtKB-SubCell"/>
</dbReference>
<dbReference type="PANTHER" id="PTHR30193:SF1">
    <property type="entry name" value="ABC TRANSPORTER PERMEASE PROTEIN YESP-RELATED"/>
    <property type="match status" value="1"/>
</dbReference>
<comment type="similarity">
    <text evidence="7">Belongs to the binding-protein-dependent transport system permease family.</text>
</comment>
<feature type="transmembrane region" description="Helical" evidence="7">
    <location>
        <begin position="20"/>
        <end position="42"/>
    </location>
</feature>
<evidence type="ECO:0000256" key="6">
    <source>
        <dbReference type="ARBA" id="ARBA00023136"/>
    </source>
</evidence>
<dbReference type="Gene3D" id="1.10.3720.10">
    <property type="entry name" value="MetI-like"/>
    <property type="match status" value="1"/>
</dbReference>
<evidence type="ECO:0000256" key="4">
    <source>
        <dbReference type="ARBA" id="ARBA00022692"/>
    </source>
</evidence>
<dbReference type="PROSITE" id="PS50928">
    <property type="entry name" value="ABC_TM1"/>
    <property type="match status" value="1"/>
</dbReference>
<accession>A0A3Q8X459</accession>
<dbReference type="InterPro" id="IPR035906">
    <property type="entry name" value="MetI-like_sf"/>
</dbReference>
<evidence type="ECO:0000256" key="2">
    <source>
        <dbReference type="ARBA" id="ARBA00022448"/>
    </source>
</evidence>
<dbReference type="EMBL" id="CP034437">
    <property type="protein sequence ID" value="AZN39357.1"/>
    <property type="molecule type" value="Genomic_DNA"/>
</dbReference>
<dbReference type="SUPFAM" id="SSF161098">
    <property type="entry name" value="MetI-like"/>
    <property type="match status" value="1"/>
</dbReference>
<dbReference type="Proteomes" id="UP000272528">
    <property type="component" value="Chromosome"/>
</dbReference>
<feature type="transmembrane region" description="Helical" evidence="7">
    <location>
        <begin position="165"/>
        <end position="188"/>
    </location>
</feature>
<organism evidence="9 10">
    <name type="scientific">Paenibacillus albus</name>
    <dbReference type="NCBI Taxonomy" id="2495582"/>
    <lineage>
        <taxon>Bacteria</taxon>
        <taxon>Bacillati</taxon>
        <taxon>Bacillota</taxon>
        <taxon>Bacilli</taxon>
        <taxon>Bacillales</taxon>
        <taxon>Paenibacillaceae</taxon>
        <taxon>Paenibacillus</taxon>
    </lineage>
</organism>
<gene>
    <name evidence="9" type="ORF">EJC50_06550</name>
</gene>
<dbReference type="Pfam" id="PF00528">
    <property type="entry name" value="BPD_transp_1"/>
    <property type="match status" value="1"/>
</dbReference>
<comment type="subcellular location">
    <subcellularLocation>
        <location evidence="1 7">Cell membrane</location>
        <topology evidence="1 7">Multi-pass membrane protein</topology>
    </subcellularLocation>
</comment>
<keyword evidence="10" id="KW-1185">Reference proteome</keyword>
<feature type="transmembrane region" description="Helical" evidence="7">
    <location>
        <begin position="271"/>
        <end position="293"/>
    </location>
</feature>